<dbReference type="SUPFAM" id="SSF49464">
    <property type="entry name" value="Carboxypeptidase regulatory domain-like"/>
    <property type="match status" value="1"/>
</dbReference>
<evidence type="ECO:0000313" key="1">
    <source>
        <dbReference type="EMBL" id="SHH72529.1"/>
    </source>
</evidence>
<dbReference type="Proteomes" id="UP000183995">
    <property type="component" value="Unassembled WGS sequence"/>
</dbReference>
<gene>
    <name evidence="1" type="ORF">SAMN02745823_00744</name>
</gene>
<proteinExistence type="predicted"/>
<sequence>MSSVAKFYIKPAEGEHIETTVKVEQEKAAAVCGTVRDKGGTAVENALVLLFRSGQDKKLIDRQFTDEEGQFSFGPIEGNVLYLIKVYKNSIKIRELEIVAD</sequence>
<name>A0A1M5VBA4_9FIRM</name>
<evidence type="ECO:0000313" key="2">
    <source>
        <dbReference type="Proteomes" id="UP000183995"/>
    </source>
</evidence>
<evidence type="ECO:0008006" key="3">
    <source>
        <dbReference type="Google" id="ProtNLM"/>
    </source>
</evidence>
<protein>
    <recommendedName>
        <fullName evidence="3">Carboxypeptidase regulatory-like domain-containing protein</fullName>
    </recommendedName>
</protein>
<reference evidence="1 2" key="1">
    <citation type="submission" date="2016-11" db="EMBL/GenBank/DDBJ databases">
        <authorList>
            <person name="Jaros S."/>
            <person name="Januszkiewicz K."/>
            <person name="Wedrychowicz H."/>
        </authorList>
    </citation>
    <scope>NUCLEOTIDE SEQUENCE [LARGE SCALE GENOMIC DNA]</scope>
    <source>
        <strain evidence="1 2">DSM 10068</strain>
    </source>
</reference>
<accession>A0A1M5VBA4</accession>
<dbReference type="RefSeq" id="WP_073076319.1">
    <property type="nucleotide sequence ID" value="NZ_FQXV01000002.1"/>
</dbReference>
<dbReference type="InterPro" id="IPR008969">
    <property type="entry name" value="CarboxyPept-like_regulatory"/>
</dbReference>
<dbReference type="AlphaFoldDB" id="A0A1M5VBA4"/>
<dbReference type="EMBL" id="FQXV01000002">
    <property type="protein sequence ID" value="SHH72529.1"/>
    <property type="molecule type" value="Genomic_DNA"/>
</dbReference>
<keyword evidence="2" id="KW-1185">Reference proteome</keyword>
<organism evidence="1 2">
    <name type="scientific">Sporobacter termitidis DSM 10068</name>
    <dbReference type="NCBI Taxonomy" id="1123282"/>
    <lineage>
        <taxon>Bacteria</taxon>
        <taxon>Bacillati</taxon>
        <taxon>Bacillota</taxon>
        <taxon>Clostridia</taxon>
        <taxon>Eubacteriales</taxon>
        <taxon>Oscillospiraceae</taxon>
        <taxon>Sporobacter</taxon>
    </lineage>
</organism>
<dbReference type="STRING" id="1123282.SAMN02745823_00744"/>